<proteinExistence type="predicted"/>
<dbReference type="Proteomes" id="UP001163603">
    <property type="component" value="Chromosome 1"/>
</dbReference>
<evidence type="ECO:0000313" key="2">
    <source>
        <dbReference type="Proteomes" id="UP001163603"/>
    </source>
</evidence>
<reference evidence="2" key="1">
    <citation type="journal article" date="2023" name="G3 (Bethesda)">
        <title>Genome assembly and association tests identify interacting loci associated with vigor, precocity, and sex in interspecific pistachio rootstocks.</title>
        <authorList>
            <person name="Palmer W."/>
            <person name="Jacygrad E."/>
            <person name="Sagayaradj S."/>
            <person name="Cavanaugh K."/>
            <person name="Han R."/>
            <person name="Bertier L."/>
            <person name="Beede B."/>
            <person name="Kafkas S."/>
            <person name="Golino D."/>
            <person name="Preece J."/>
            <person name="Michelmore R."/>
        </authorList>
    </citation>
    <scope>NUCLEOTIDE SEQUENCE [LARGE SCALE GENOMIC DNA]</scope>
</reference>
<gene>
    <name evidence="1" type="ORF">Pint_00241</name>
</gene>
<keyword evidence="2" id="KW-1185">Reference proteome</keyword>
<sequence length="94" mass="10580">MTVEKGVVCVTGGTGFIASWLIMRLLQHEYTVRTTIRSDPEHKRDINYLTNLPGATERLHIFTADLDKPESFNEAIEGCMGVFHFAHPVDFTGK</sequence>
<comment type="caution">
    <text evidence="1">The sequence shown here is derived from an EMBL/GenBank/DDBJ whole genome shotgun (WGS) entry which is preliminary data.</text>
</comment>
<dbReference type="EMBL" id="CM047736">
    <property type="protein sequence ID" value="KAJ0052978.1"/>
    <property type="molecule type" value="Genomic_DNA"/>
</dbReference>
<protein>
    <submittedName>
        <fullName evidence="1">Uncharacterized protein</fullName>
    </submittedName>
</protein>
<name>A0ACC0ZLH2_9ROSI</name>
<organism evidence="1 2">
    <name type="scientific">Pistacia integerrima</name>
    <dbReference type="NCBI Taxonomy" id="434235"/>
    <lineage>
        <taxon>Eukaryota</taxon>
        <taxon>Viridiplantae</taxon>
        <taxon>Streptophyta</taxon>
        <taxon>Embryophyta</taxon>
        <taxon>Tracheophyta</taxon>
        <taxon>Spermatophyta</taxon>
        <taxon>Magnoliopsida</taxon>
        <taxon>eudicotyledons</taxon>
        <taxon>Gunneridae</taxon>
        <taxon>Pentapetalae</taxon>
        <taxon>rosids</taxon>
        <taxon>malvids</taxon>
        <taxon>Sapindales</taxon>
        <taxon>Anacardiaceae</taxon>
        <taxon>Pistacia</taxon>
    </lineage>
</organism>
<accession>A0ACC0ZLH2</accession>
<evidence type="ECO:0000313" key="1">
    <source>
        <dbReference type="EMBL" id="KAJ0052978.1"/>
    </source>
</evidence>